<dbReference type="PANTHER" id="PTHR36725:SF1">
    <property type="entry name" value="SENESCENCE-ASSOCIATED PROTEIN AAF, CHLOROLPLASTIC"/>
    <property type="match status" value="1"/>
</dbReference>
<evidence type="ECO:0000313" key="1">
    <source>
        <dbReference type="EMBL" id="KAK8507787.1"/>
    </source>
</evidence>
<comment type="caution">
    <text evidence="1">The sequence shown here is derived from an EMBL/GenBank/DDBJ whole genome shotgun (WGS) entry which is preliminary data.</text>
</comment>
<reference evidence="1 2" key="1">
    <citation type="journal article" date="2024" name="G3 (Bethesda)">
        <title>Genome assembly of Hibiscus sabdariffa L. provides insights into metabolisms of medicinal natural products.</title>
        <authorList>
            <person name="Kim T."/>
        </authorList>
    </citation>
    <scope>NUCLEOTIDE SEQUENCE [LARGE SCALE GENOMIC DNA]</scope>
    <source>
        <strain evidence="1">TK-2024</strain>
        <tissue evidence="1">Old leaves</tissue>
    </source>
</reference>
<evidence type="ECO:0008006" key="3">
    <source>
        <dbReference type="Google" id="ProtNLM"/>
    </source>
</evidence>
<dbReference type="EMBL" id="JBBPBM010000105">
    <property type="protein sequence ID" value="KAK8507787.1"/>
    <property type="molecule type" value="Genomic_DNA"/>
</dbReference>
<keyword evidence="2" id="KW-1185">Reference proteome</keyword>
<sequence length="552" mass="61413">MAYERVPVVCYIVENQCQRNNKDLHVNVYPRWIGGFSFGPTKAKRIDPKKESLNFEWKINNNGCSASAYASAVATPSPTHNITCQASQFAFNSFELLKERFRVGYFIAVLIRSMAFPSRKVPSGSVVTKNVGNTRPHRKIYPTCQGFDCRRPRNTPLLLAKLSFPNERLGNIYEKTGGFTVPRGSSMICLSSRTRNSEAMESVKPCTDCHDASGSQIAEDEVGHSGMLGRKIHSIQGLAEACRFACNDAKFVNERARNDIVLLSRGIMRLDARARQDVAILGSGFLKLDARAREDTEKIDRGVKKKAERLRHIATILKDKAESRLKTAADKHWSDGALEADLRRADFRAKQRAMEDAFMALEFMKNIHDMMVSKVYKFPLRWESSLSANDLMLEKNGKTLDFFNGEVSTDRISAIQEAYWSIASALSEADGIDYTDPEELELLITTLIDLDAMDGKSSVSLLAECSSSPDVSTRQALANALAAAPSMWTLGNAGMGALQRLAEDNNPAIAAAASKAIYELKKQWEIEEGDSWRFMMNLKPSDSRDGDDADKN</sequence>
<accession>A0ABR2BMP1</accession>
<protein>
    <recommendedName>
        <fullName evidence="3">Senescence-associated protein SPA15, chloroplastic</fullName>
    </recommendedName>
</protein>
<dbReference type="InterPro" id="IPR044973">
    <property type="entry name" value="AAF-like"/>
</dbReference>
<name>A0ABR2BMP1_9ROSI</name>
<dbReference type="PANTHER" id="PTHR36725">
    <property type="entry name" value="SENESCENCE-ASSOCIATED PROTEIN AAF, CHLOROLPLASTIC"/>
    <property type="match status" value="1"/>
</dbReference>
<dbReference type="Proteomes" id="UP001472677">
    <property type="component" value="Unassembled WGS sequence"/>
</dbReference>
<gene>
    <name evidence="1" type="ORF">V6N12_074352</name>
</gene>
<evidence type="ECO:0000313" key="2">
    <source>
        <dbReference type="Proteomes" id="UP001472677"/>
    </source>
</evidence>
<organism evidence="1 2">
    <name type="scientific">Hibiscus sabdariffa</name>
    <name type="common">roselle</name>
    <dbReference type="NCBI Taxonomy" id="183260"/>
    <lineage>
        <taxon>Eukaryota</taxon>
        <taxon>Viridiplantae</taxon>
        <taxon>Streptophyta</taxon>
        <taxon>Embryophyta</taxon>
        <taxon>Tracheophyta</taxon>
        <taxon>Spermatophyta</taxon>
        <taxon>Magnoliopsida</taxon>
        <taxon>eudicotyledons</taxon>
        <taxon>Gunneridae</taxon>
        <taxon>Pentapetalae</taxon>
        <taxon>rosids</taxon>
        <taxon>malvids</taxon>
        <taxon>Malvales</taxon>
        <taxon>Malvaceae</taxon>
        <taxon>Malvoideae</taxon>
        <taxon>Hibiscus</taxon>
    </lineage>
</organism>
<proteinExistence type="predicted"/>